<dbReference type="Proteomes" id="UP000007939">
    <property type="component" value="Chromosome"/>
</dbReference>
<keyword evidence="2" id="KW-0813">Transport</keyword>
<accession>F4GJC3</accession>
<reference evidence="9" key="1">
    <citation type="submission" date="2011-04" db="EMBL/GenBank/DDBJ databases">
        <title>The complete genome of Spirochaeta coccoides DSM 17374.</title>
        <authorList>
            <person name="Lucas S."/>
            <person name="Copeland A."/>
            <person name="Lapidus A."/>
            <person name="Bruce D."/>
            <person name="Goodwin L."/>
            <person name="Pitluck S."/>
            <person name="Peters L."/>
            <person name="Kyrpides N."/>
            <person name="Mavromatis K."/>
            <person name="Pagani I."/>
            <person name="Ivanova N."/>
            <person name="Ovchinnikova G."/>
            <person name="Lu M."/>
            <person name="Detter J.C."/>
            <person name="Tapia R."/>
            <person name="Han C."/>
            <person name="Land M."/>
            <person name="Hauser L."/>
            <person name="Markowitz V."/>
            <person name="Cheng J.-F."/>
            <person name="Hugenholtz P."/>
            <person name="Woyke T."/>
            <person name="Wu D."/>
            <person name="Spring S."/>
            <person name="Schroeder M."/>
            <person name="Brambilla E."/>
            <person name="Klenk H.-P."/>
            <person name="Eisen J.A."/>
        </authorList>
    </citation>
    <scope>NUCLEOTIDE SEQUENCE [LARGE SCALE GENOMIC DNA]</scope>
    <source>
        <strain evidence="9">ATCC BAA-1237 / DSM 17374 / SPN1</strain>
    </source>
</reference>
<dbReference type="OrthoDB" id="9803631at2"/>
<evidence type="ECO:0000256" key="6">
    <source>
        <dbReference type="ARBA" id="ARBA00023136"/>
    </source>
</evidence>
<evidence type="ECO:0000256" key="3">
    <source>
        <dbReference type="ARBA" id="ARBA00022692"/>
    </source>
</evidence>
<organism evidence="8 9">
    <name type="scientific">Parasphaerochaeta coccoides (strain ATCC BAA-1237 / DSM 17374 / SPN1)</name>
    <name type="common">Sphaerochaeta coccoides</name>
    <dbReference type="NCBI Taxonomy" id="760011"/>
    <lineage>
        <taxon>Bacteria</taxon>
        <taxon>Pseudomonadati</taxon>
        <taxon>Spirochaetota</taxon>
        <taxon>Spirochaetia</taxon>
        <taxon>Spirochaetales</taxon>
        <taxon>Sphaerochaetaceae</taxon>
        <taxon>Parasphaerochaeta</taxon>
    </lineage>
</organism>
<keyword evidence="5 7" id="KW-1133">Transmembrane helix</keyword>
<feature type="transmembrane region" description="Helical" evidence="7">
    <location>
        <begin position="128"/>
        <end position="152"/>
    </location>
</feature>
<dbReference type="PANTHER" id="PTHR30335">
    <property type="entry name" value="INTEGRAL MEMBRANE PROTEIN OF SOXR-REDUCING COMPLEX"/>
    <property type="match status" value="1"/>
</dbReference>
<dbReference type="KEGG" id="scc:Spico_0535"/>
<gene>
    <name evidence="8" type="ordered locus">Spico_0535</name>
</gene>
<keyword evidence="3 7" id="KW-0812">Transmembrane</keyword>
<dbReference type="EMBL" id="CP002659">
    <property type="protein sequence ID" value="AEC01763.1"/>
    <property type="molecule type" value="Genomic_DNA"/>
</dbReference>
<evidence type="ECO:0000313" key="9">
    <source>
        <dbReference type="Proteomes" id="UP000007939"/>
    </source>
</evidence>
<dbReference type="InterPro" id="IPR050133">
    <property type="entry name" value="NqrDE/RnfAE_oxidrdctase"/>
</dbReference>
<name>F4GJC3_PARC1</name>
<dbReference type="PANTHER" id="PTHR30335:SF0">
    <property type="entry name" value="ION-TRANSLOCATING OXIDOREDUCTASE COMPLEX SUBUNIT A"/>
    <property type="match status" value="1"/>
</dbReference>
<dbReference type="GO" id="GO:0012505">
    <property type="term" value="C:endomembrane system"/>
    <property type="evidence" value="ECO:0007669"/>
    <property type="project" value="UniProtKB-SubCell"/>
</dbReference>
<dbReference type="GO" id="GO:0005886">
    <property type="term" value="C:plasma membrane"/>
    <property type="evidence" value="ECO:0007669"/>
    <property type="project" value="TreeGrafter"/>
</dbReference>
<evidence type="ECO:0000313" key="8">
    <source>
        <dbReference type="EMBL" id="AEC01763.1"/>
    </source>
</evidence>
<evidence type="ECO:0000256" key="7">
    <source>
        <dbReference type="SAM" id="Phobius"/>
    </source>
</evidence>
<dbReference type="Pfam" id="PF02508">
    <property type="entry name" value="Rnf-Nqr"/>
    <property type="match status" value="1"/>
</dbReference>
<dbReference type="eggNOG" id="COG4657">
    <property type="taxonomic scope" value="Bacteria"/>
</dbReference>
<evidence type="ECO:0000256" key="4">
    <source>
        <dbReference type="ARBA" id="ARBA00022967"/>
    </source>
</evidence>
<evidence type="ECO:0000256" key="2">
    <source>
        <dbReference type="ARBA" id="ARBA00022448"/>
    </source>
</evidence>
<dbReference type="RefSeq" id="WP_013739159.1">
    <property type="nucleotide sequence ID" value="NC_015436.1"/>
</dbReference>
<dbReference type="HOGENOM" id="CLU_1389425_0_0_12"/>
<proteinExistence type="predicted"/>
<dbReference type="AlphaFoldDB" id="F4GJC3"/>
<feature type="transmembrane region" description="Helical" evidence="7">
    <location>
        <begin position="104"/>
        <end position="122"/>
    </location>
</feature>
<feature type="transmembrane region" description="Helical" evidence="7">
    <location>
        <begin position="6"/>
        <end position="27"/>
    </location>
</feature>
<sequence>MSYIGILITYILVSNLVLVHGLGIGTLAAPCPTRTKTSVAALIAVSTVLSGILGWIVRTVILLPLKADYLSVLVSVMIVAGIGMAVLAVVRAYAPEFHEDVKAFAPHVLTDGIVMGLLLIIAMEGYGFGQALFASAGTGLGFLLVAVLLGNIHERLLLHPVRKSFSGLPILFVSLGLMALVFSAVDSTLLTNLNLM</sequence>
<feature type="transmembrane region" description="Helical" evidence="7">
    <location>
        <begin position="39"/>
        <end position="57"/>
    </location>
</feature>
<keyword evidence="6 7" id="KW-0472">Membrane</keyword>
<dbReference type="STRING" id="760011.Spico_0535"/>
<evidence type="ECO:0000256" key="1">
    <source>
        <dbReference type="ARBA" id="ARBA00004127"/>
    </source>
</evidence>
<comment type="subcellular location">
    <subcellularLocation>
        <location evidence="1">Endomembrane system</location>
        <topology evidence="1">Multi-pass membrane protein</topology>
    </subcellularLocation>
</comment>
<feature type="transmembrane region" description="Helical" evidence="7">
    <location>
        <begin position="69"/>
        <end position="92"/>
    </location>
</feature>
<reference evidence="8 9" key="2">
    <citation type="journal article" date="2012" name="Stand. Genomic Sci.">
        <title>Complete genome sequence of the termite hindgut bacterium Spirochaeta coccoides type strain (SPN1(T)), reclassification in the genus Sphaerochaeta as Sphaerochaeta coccoides comb. nov. and emendations of the family Spirochaetaceae and the genus Sphaerochaeta.</title>
        <authorList>
            <person name="Abt B."/>
            <person name="Han C."/>
            <person name="Scheuner C."/>
            <person name="Lu M."/>
            <person name="Lapidus A."/>
            <person name="Nolan M."/>
            <person name="Lucas S."/>
            <person name="Hammon N."/>
            <person name="Deshpande S."/>
            <person name="Cheng J.F."/>
            <person name="Tapia R."/>
            <person name="Goodwin L.A."/>
            <person name="Pitluck S."/>
            <person name="Liolios K."/>
            <person name="Pagani I."/>
            <person name="Ivanova N."/>
            <person name="Mavromatis K."/>
            <person name="Mikhailova N."/>
            <person name="Huntemann M."/>
            <person name="Pati A."/>
            <person name="Chen A."/>
            <person name="Palaniappan K."/>
            <person name="Land M."/>
            <person name="Hauser L."/>
            <person name="Brambilla E.M."/>
            <person name="Rohde M."/>
            <person name="Spring S."/>
            <person name="Gronow S."/>
            <person name="Goker M."/>
            <person name="Woyke T."/>
            <person name="Bristow J."/>
            <person name="Eisen J.A."/>
            <person name="Markowitz V."/>
            <person name="Hugenholtz P."/>
            <person name="Kyrpides N.C."/>
            <person name="Klenk H.P."/>
            <person name="Detter J.C."/>
        </authorList>
    </citation>
    <scope>NUCLEOTIDE SEQUENCE [LARGE SCALE GENOMIC DNA]</scope>
    <source>
        <strain evidence="9">ATCC BAA-1237 / DSM 17374 / SPN1</strain>
    </source>
</reference>
<protein>
    <submittedName>
        <fullName evidence="8">Electron transport complex, RnfABCDGE type, A subunit</fullName>
    </submittedName>
</protein>
<keyword evidence="4" id="KW-1278">Translocase</keyword>
<dbReference type="PIRSF" id="PIRSF006102">
    <property type="entry name" value="NQR_DE"/>
    <property type="match status" value="1"/>
</dbReference>
<keyword evidence="9" id="KW-1185">Reference proteome</keyword>
<feature type="transmembrane region" description="Helical" evidence="7">
    <location>
        <begin position="164"/>
        <end position="185"/>
    </location>
</feature>
<dbReference type="InterPro" id="IPR003667">
    <property type="entry name" value="NqrDE/RnfAE"/>
</dbReference>
<evidence type="ECO:0000256" key="5">
    <source>
        <dbReference type="ARBA" id="ARBA00022989"/>
    </source>
</evidence>